<dbReference type="EMBL" id="CP002902">
    <property type="protein sequence ID" value="AEJ42301.1"/>
    <property type="molecule type" value="Genomic_DNA"/>
</dbReference>
<dbReference type="InterPro" id="IPR002509">
    <property type="entry name" value="NODB_dom"/>
</dbReference>
<sequence length="205" mass="22710">MKEDLRLQHQTPETAPPPRHLAITFDDGPDGDMTPKILSTLRDYGVPATFFCIGEQVERFPDVLKAIHDAGHELGNHTMTHPHLTKLTDAEIERELRECQAAIEKVVQVPIRYFRPPYGDIDDRVRRIAASLHEEVVLWDVDSLDWSGIPGPAVAANVLPKLKPGAIILMHAGTFAKGTPESLPYVLEVAVAMGYDFVPLAKLHG</sequence>
<dbReference type="Proteomes" id="UP000000292">
    <property type="component" value="Chromosome"/>
</dbReference>
<feature type="region of interest" description="Disordered" evidence="3">
    <location>
        <begin position="1"/>
        <end position="28"/>
    </location>
</feature>
<evidence type="ECO:0000256" key="2">
    <source>
        <dbReference type="ARBA" id="ARBA00022801"/>
    </source>
</evidence>
<feature type="domain" description="NodB homology" evidence="4">
    <location>
        <begin position="19"/>
        <end position="198"/>
    </location>
</feature>
<dbReference type="eggNOG" id="COG0726">
    <property type="taxonomic scope" value="Bacteria"/>
</dbReference>
<dbReference type="GO" id="GO:0046872">
    <property type="term" value="F:metal ion binding"/>
    <property type="evidence" value="ECO:0007669"/>
    <property type="project" value="UniProtKB-KW"/>
</dbReference>
<dbReference type="InterPro" id="IPR050248">
    <property type="entry name" value="Polysacc_deacetylase_ArnD"/>
</dbReference>
<dbReference type="InterPro" id="IPR011330">
    <property type="entry name" value="Glyco_hydro/deAcase_b/a-brl"/>
</dbReference>
<name>F8IKB3_ALIAT</name>
<dbReference type="PANTHER" id="PTHR10587">
    <property type="entry name" value="GLYCOSYL TRANSFERASE-RELATED"/>
    <property type="match status" value="1"/>
</dbReference>
<dbReference type="PANTHER" id="PTHR10587:SF133">
    <property type="entry name" value="CHITIN DEACETYLASE 1-RELATED"/>
    <property type="match status" value="1"/>
</dbReference>
<reference evidence="6" key="2">
    <citation type="submission" date="2011-06" db="EMBL/GenBank/DDBJ databases">
        <title>The complete genome sequence of Alicyclobacillus acidocaldarius sp. Tc-4-1.</title>
        <authorList>
            <person name="Chen Y."/>
            <person name="He Y."/>
            <person name="Dong Z."/>
            <person name="Hu S."/>
        </authorList>
    </citation>
    <scope>NUCLEOTIDE SEQUENCE [LARGE SCALE GENOMIC DNA]</scope>
    <source>
        <strain evidence="6">Tc-4-1</strain>
    </source>
</reference>
<evidence type="ECO:0000256" key="1">
    <source>
        <dbReference type="ARBA" id="ARBA00022723"/>
    </source>
</evidence>
<dbReference type="CDD" id="cd10917">
    <property type="entry name" value="CE4_NodB_like_6s_7s"/>
    <property type="match status" value="1"/>
</dbReference>
<proteinExistence type="predicted"/>
<gene>
    <name evidence="5" type="ordered locus">TC41_0333</name>
</gene>
<protein>
    <submittedName>
        <fullName evidence="5">Putative oligosaccharide N-glucosamin deacetylase</fullName>
    </submittedName>
</protein>
<evidence type="ECO:0000256" key="3">
    <source>
        <dbReference type="SAM" id="MobiDB-lite"/>
    </source>
</evidence>
<dbReference type="Pfam" id="PF01522">
    <property type="entry name" value="Polysacc_deac_1"/>
    <property type="match status" value="1"/>
</dbReference>
<evidence type="ECO:0000313" key="6">
    <source>
        <dbReference type="Proteomes" id="UP000000292"/>
    </source>
</evidence>
<evidence type="ECO:0000259" key="4">
    <source>
        <dbReference type="PROSITE" id="PS51677"/>
    </source>
</evidence>
<dbReference type="GO" id="GO:0005975">
    <property type="term" value="P:carbohydrate metabolic process"/>
    <property type="evidence" value="ECO:0007669"/>
    <property type="project" value="InterPro"/>
</dbReference>
<dbReference type="SUPFAM" id="SSF88713">
    <property type="entry name" value="Glycoside hydrolase/deacetylase"/>
    <property type="match status" value="1"/>
</dbReference>
<dbReference type="PROSITE" id="PS51677">
    <property type="entry name" value="NODB"/>
    <property type="match status" value="1"/>
</dbReference>
<dbReference type="KEGG" id="aad:TC41_0333"/>
<dbReference type="GO" id="GO:0016020">
    <property type="term" value="C:membrane"/>
    <property type="evidence" value="ECO:0007669"/>
    <property type="project" value="TreeGrafter"/>
</dbReference>
<organism evidence="5 6">
    <name type="scientific">Alicyclobacillus acidocaldarius (strain Tc-4-1)</name>
    <name type="common">Bacillus acidocaldarius</name>
    <dbReference type="NCBI Taxonomy" id="1048834"/>
    <lineage>
        <taxon>Bacteria</taxon>
        <taxon>Bacillati</taxon>
        <taxon>Bacillota</taxon>
        <taxon>Bacilli</taxon>
        <taxon>Bacillales</taxon>
        <taxon>Alicyclobacillaceae</taxon>
        <taxon>Alicyclobacillus</taxon>
    </lineage>
</organism>
<dbReference type="AlphaFoldDB" id="F8IKB3"/>
<dbReference type="STRING" id="1048834.TC41_0333"/>
<dbReference type="HOGENOM" id="CLU_021264_0_0_9"/>
<evidence type="ECO:0000313" key="5">
    <source>
        <dbReference type="EMBL" id="AEJ42301.1"/>
    </source>
</evidence>
<keyword evidence="1" id="KW-0479">Metal-binding</keyword>
<accession>F8IKB3</accession>
<dbReference type="PATRIC" id="fig|1048834.4.peg.311"/>
<dbReference type="GO" id="GO:0016810">
    <property type="term" value="F:hydrolase activity, acting on carbon-nitrogen (but not peptide) bonds"/>
    <property type="evidence" value="ECO:0007669"/>
    <property type="project" value="InterPro"/>
</dbReference>
<keyword evidence="2" id="KW-0378">Hydrolase</keyword>
<dbReference type="Gene3D" id="3.20.20.370">
    <property type="entry name" value="Glycoside hydrolase/deacetylase"/>
    <property type="match status" value="1"/>
</dbReference>
<reference evidence="5 6" key="1">
    <citation type="journal article" date="2011" name="J. Bacteriol.">
        <title>Complete Genome Sequence of Alicyclobacillus acidocaldarius Strain Tc-4-1.</title>
        <authorList>
            <person name="Chen Y."/>
            <person name="He Y."/>
            <person name="Zhang B."/>
            <person name="Yang J."/>
            <person name="Li W."/>
            <person name="Dong Z."/>
            <person name="Hu S."/>
        </authorList>
    </citation>
    <scope>NUCLEOTIDE SEQUENCE [LARGE SCALE GENOMIC DNA]</scope>
    <source>
        <strain evidence="5 6">Tc-4-1</strain>
    </source>
</reference>